<proteinExistence type="predicted"/>
<protein>
    <submittedName>
        <fullName evidence="2">Uncharacterized protein</fullName>
    </submittedName>
</protein>
<keyword evidence="3" id="KW-1185">Reference proteome</keyword>
<evidence type="ECO:0000313" key="3">
    <source>
        <dbReference type="Proteomes" id="UP000271889"/>
    </source>
</evidence>
<dbReference type="InterPro" id="IPR052728">
    <property type="entry name" value="O2_lipid_transport_reg"/>
</dbReference>
<keyword evidence="1" id="KW-0472">Membrane</keyword>
<dbReference type="OrthoDB" id="207378at2759"/>
<dbReference type="EMBL" id="UYRV01004453">
    <property type="protein sequence ID" value="VDK51509.1"/>
    <property type="molecule type" value="Genomic_DNA"/>
</dbReference>
<dbReference type="Proteomes" id="UP000271889">
    <property type="component" value="Unassembled WGS sequence"/>
</dbReference>
<sequence>MRAVLTPPIMMFVGFYAVLDPFINGPWVQANMDFISGSVEIKFWDFFTDSYEKPWTRCPPFLIGMAAGYILSLGKKPKLNKFFIIPLWILAAAVALASLYGSHDYQAGDDAWR</sequence>
<dbReference type="PANTHER" id="PTHR11161">
    <property type="entry name" value="O-ACYLTRANSFERASE"/>
    <property type="match status" value="1"/>
</dbReference>
<dbReference type="PANTHER" id="PTHR11161:SF0">
    <property type="entry name" value="O-ACYLTRANSFERASE LIKE PROTEIN"/>
    <property type="match status" value="1"/>
</dbReference>
<reference evidence="2 3" key="1">
    <citation type="submission" date="2018-11" db="EMBL/GenBank/DDBJ databases">
        <authorList>
            <consortium name="Pathogen Informatics"/>
        </authorList>
    </citation>
    <scope>NUCLEOTIDE SEQUENCE [LARGE SCALE GENOMIC DNA]</scope>
</reference>
<dbReference type="AlphaFoldDB" id="A0A3P6QRK9"/>
<accession>A0A3P6QRK9</accession>
<gene>
    <name evidence="2" type="ORF">CGOC_LOCUS2089</name>
</gene>
<evidence type="ECO:0000313" key="2">
    <source>
        <dbReference type="EMBL" id="VDK51509.1"/>
    </source>
</evidence>
<feature type="transmembrane region" description="Helical" evidence="1">
    <location>
        <begin position="82"/>
        <end position="100"/>
    </location>
</feature>
<name>A0A3P6QRK9_CYLGO</name>
<keyword evidence="1" id="KW-1133">Transmembrane helix</keyword>
<keyword evidence="1" id="KW-0812">Transmembrane</keyword>
<evidence type="ECO:0000256" key="1">
    <source>
        <dbReference type="SAM" id="Phobius"/>
    </source>
</evidence>
<organism evidence="2 3">
    <name type="scientific">Cylicostephanus goldi</name>
    <name type="common">Nematode worm</name>
    <dbReference type="NCBI Taxonomy" id="71465"/>
    <lineage>
        <taxon>Eukaryota</taxon>
        <taxon>Metazoa</taxon>
        <taxon>Ecdysozoa</taxon>
        <taxon>Nematoda</taxon>
        <taxon>Chromadorea</taxon>
        <taxon>Rhabditida</taxon>
        <taxon>Rhabditina</taxon>
        <taxon>Rhabditomorpha</taxon>
        <taxon>Strongyloidea</taxon>
        <taxon>Strongylidae</taxon>
        <taxon>Cylicostephanus</taxon>
    </lineage>
</organism>